<evidence type="ECO:0000313" key="1">
    <source>
        <dbReference type="EMBL" id="WVZ64228.1"/>
    </source>
</evidence>
<sequence length="127" mass="14493">MMPLCVHQPFAHIPLKVKSSLLVQFRSLRCQEHNLTLVWCRGVVVLTMSATQLRTKDTREVLFYTASTRSSIKPRPSTGPRTSIGGYEIMKTRKTTQEPENGQLYSKVTIQTLSCFKSYRDANMLLL</sequence>
<organism evidence="1 2">
    <name type="scientific">Paspalum notatum var. saurae</name>
    <dbReference type="NCBI Taxonomy" id="547442"/>
    <lineage>
        <taxon>Eukaryota</taxon>
        <taxon>Viridiplantae</taxon>
        <taxon>Streptophyta</taxon>
        <taxon>Embryophyta</taxon>
        <taxon>Tracheophyta</taxon>
        <taxon>Spermatophyta</taxon>
        <taxon>Magnoliopsida</taxon>
        <taxon>Liliopsida</taxon>
        <taxon>Poales</taxon>
        <taxon>Poaceae</taxon>
        <taxon>PACMAD clade</taxon>
        <taxon>Panicoideae</taxon>
        <taxon>Andropogonodae</taxon>
        <taxon>Paspaleae</taxon>
        <taxon>Paspalinae</taxon>
        <taxon>Paspalum</taxon>
    </lineage>
</organism>
<accession>A0AAQ3WJV7</accession>
<gene>
    <name evidence="1" type="ORF">U9M48_013786</name>
</gene>
<keyword evidence="2" id="KW-1185">Reference proteome</keyword>
<protein>
    <submittedName>
        <fullName evidence="1">Uncharacterized protein</fullName>
    </submittedName>
</protein>
<dbReference type="EMBL" id="CP144747">
    <property type="protein sequence ID" value="WVZ64228.1"/>
    <property type="molecule type" value="Genomic_DNA"/>
</dbReference>
<reference evidence="1 2" key="1">
    <citation type="submission" date="2024-02" db="EMBL/GenBank/DDBJ databases">
        <title>High-quality chromosome-scale genome assembly of Pensacola bahiagrass (Paspalum notatum Flugge var. saurae).</title>
        <authorList>
            <person name="Vega J.M."/>
            <person name="Podio M."/>
            <person name="Orjuela J."/>
            <person name="Siena L.A."/>
            <person name="Pessino S.C."/>
            <person name="Combes M.C."/>
            <person name="Mariac C."/>
            <person name="Albertini E."/>
            <person name="Pupilli F."/>
            <person name="Ortiz J.P.A."/>
            <person name="Leblanc O."/>
        </authorList>
    </citation>
    <scope>NUCLEOTIDE SEQUENCE [LARGE SCALE GENOMIC DNA]</scope>
    <source>
        <strain evidence="1">R1</strain>
        <tissue evidence="1">Leaf</tissue>
    </source>
</reference>
<evidence type="ECO:0000313" key="2">
    <source>
        <dbReference type="Proteomes" id="UP001341281"/>
    </source>
</evidence>
<dbReference type="AlphaFoldDB" id="A0AAQ3WJV7"/>
<proteinExistence type="predicted"/>
<name>A0AAQ3WJV7_PASNO</name>
<dbReference type="Proteomes" id="UP001341281">
    <property type="component" value="Chromosome 03"/>
</dbReference>